<sequence>MIAIILIVLSIACILIAGAIIRINLQSKEWSSWED</sequence>
<keyword evidence="2" id="KW-1185">Reference proteome</keyword>
<accession>A0A1H8FB07</accession>
<evidence type="ECO:0000313" key="2">
    <source>
        <dbReference type="Proteomes" id="UP000198984"/>
    </source>
</evidence>
<name>A0A1H8FB07_9BACT</name>
<organism evidence="1 2">
    <name type="scientific">Chitinophaga rupis</name>
    <dbReference type="NCBI Taxonomy" id="573321"/>
    <lineage>
        <taxon>Bacteria</taxon>
        <taxon>Pseudomonadati</taxon>
        <taxon>Bacteroidota</taxon>
        <taxon>Chitinophagia</taxon>
        <taxon>Chitinophagales</taxon>
        <taxon>Chitinophagaceae</taxon>
        <taxon>Chitinophaga</taxon>
    </lineage>
</organism>
<dbReference type="STRING" id="573321.SAMN04488505_109142"/>
<dbReference type="EMBL" id="FOBB01000009">
    <property type="protein sequence ID" value="SEN28407.1"/>
    <property type="molecule type" value="Genomic_DNA"/>
</dbReference>
<dbReference type="Proteomes" id="UP000198984">
    <property type="component" value="Unassembled WGS sequence"/>
</dbReference>
<reference evidence="1 2" key="1">
    <citation type="submission" date="2016-10" db="EMBL/GenBank/DDBJ databases">
        <authorList>
            <person name="de Groot N.N."/>
        </authorList>
    </citation>
    <scope>NUCLEOTIDE SEQUENCE [LARGE SCALE GENOMIC DNA]</scope>
    <source>
        <strain evidence="1 2">DSM 21039</strain>
    </source>
</reference>
<gene>
    <name evidence="1" type="ORF">SAMN04488505_109142</name>
</gene>
<evidence type="ECO:0000313" key="1">
    <source>
        <dbReference type="EMBL" id="SEN28407.1"/>
    </source>
</evidence>
<dbReference type="AlphaFoldDB" id="A0A1H8FB07"/>
<proteinExistence type="predicted"/>
<protein>
    <submittedName>
        <fullName evidence="1">Uncharacterized protein</fullName>
    </submittedName>
</protein>